<reference evidence="4 5" key="1">
    <citation type="submission" date="2020-08" db="EMBL/GenBank/DDBJ databases">
        <title>Genomic Encyclopedia of Type Strains, Phase IV (KMG-IV): sequencing the most valuable type-strain genomes for metagenomic binning, comparative biology and taxonomic classification.</title>
        <authorList>
            <person name="Goeker M."/>
        </authorList>
    </citation>
    <scope>NUCLEOTIDE SEQUENCE [LARGE SCALE GENOMIC DNA]</scope>
    <source>
        <strain evidence="4 5">DSM 102044</strain>
    </source>
</reference>
<sequence>MMEYLLKSMLCLVILLLIHRLFLQREVMHQFNRFFLLGAVVFSFIIPFNSIEVAAEKEEITYPEITETVFSEELVFPAQSFPQENLIVETAQTPDQPFPWNEVLWSIYGLITLVLLIRFIRNIKVLMDQVQQNLKVTYKEMTLVLLPKASLPYTFLKYVFVPRTDFENGELADAIIEHEYTHVKEGHSYDILFLEALLIPFWFHPGLYLAKQAIRLNHEFIADQKALKTTSLYTYQKMLLALASQEVRFSLVSNLNFSLTKKRLKMMKQQSNPFQKWIKMLVLIPVLGALVYVFSEKVEANQEPEVEGQEEVLLSDEIEKDFTINSDGTFFHQGKNYQISQLPDILENLDGEHTIINIFANSEVKMGVIQDFQRVLRESGINKVKYQSSTGEIQLAATKVFNLSPIVNNSDRDQYYKNATFFVENESGDFEEKTYKMLSEQEKKMLVPPPPPPKKSSPSTEEFESWKNPENFAVWLDGKHIQNTELEKIKHSDIAHVFNSFVHTNARSERFPQEHQVHLYTEEGYEKTYGPRSGFTDPLTKEDKLYLYPSENKVNRGMPWPKKNDSPVAEYQEKLKIYELDRNLQPHFINRSQAEQQELLARFSELGSLYYRIPLELKQTTKRPIHPYAPFVKLESENGVYYKLSEDLTEEEKSQLPPSPKVSNDKVGAYHQLFLKYEWMRMEGRKYSNKSQKERAYMFELFNAMQEQYLTLNPIQRRQVKRVNFPYIPMVESGVLSFKVLDELTPEQRAFAGC</sequence>
<feature type="transmembrane region" description="Helical" evidence="2">
    <location>
        <begin position="277"/>
        <end position="295"/>
    </location>
</feature>
<dbReference type="Pfam" id="PF05569">
    <property type="entry name" value="Peptidase_M56"/>
    <property type="match status" value="1"/>
</dbReference>
<evidence type="ECO:0000313" key="4">
    <source>
        <dbReference type="EMBL" id="MBB6324814.1"/>
    </source>
</evidence>
<dbReference type="InterPro" id="IPR052173">
    <property type="entry name" value="Beta-lactam_resp_regulator"/>
</dbReference>
<feature type="transmembrane region" description="Helical" evidence="2">
    <location>
        <begin position="34"/>
        <end position="51"/>
    </location>
</feature>
<evidence type="ECO:0000256" key="2">
    <source>
        <dbReference type="SAM" id="Phobius"/>
    </source>
</evidence>
<dbReference type="EMBL" id="JACIJO010000001">
    <property type="protein sequence ID" value="MBB6324814.1"/>
    <property type="molecule type" value="Genomic_DNA"/>
</dbReference>
<feature type="transmembrane region" description="Helical" evidence="2">
    <location>
        <begin position="6"/>
        <end position="22"/>
    </location>
</feature>
<protein>
    <submittedName>
        <fullName evidence="4">Biopolymer transport protein ExbD</fullName>
    </submittedName>
</protein>
<dbReference type="RefSeq" id="WP_184492768.1">
    <property type="nucleotide sequence ID" value="NZ_JACIJO010000001.1"/>
</dbReference>
<feature type="region of interest" description="Disordered" evidence="1">
    <location>
        <begin position="441"/>
        <end position="463"/>
    </location>
</feature>
<accession>A0A841MIW6</accession>
<dbReference type="Proteomes" id="UP000588604">
    <property type="component" value="Unassembled WGS sequence"/>
</dbReference>
<organism evidence="4 5">
    <name type="scientific">Algoriphagus iocasae</name>
    <dbReference type="NCBI Taxonomy" id="1836499"/>
    <lineage>
        <taxon>Bacteria</taxon>
        <taxon>Pseudomonadati</taxon>
        <taxon>Bacteroidota</taxon>
        <taxon>Cytophagia</taxon>
        <taxon>Cytophagales</taxon>
        <taxon>Cyclobacteriaceae</taxon>
        <taxon>Algoriphagus</taxon>
    </lineage>
</organism>
<keyword evidence="2" id="KW-1133">Transmembrane helix</keyword>
<dbReference type="CDD" id="cd07341">
    <property type="entry name" value="M56_BlaR1_MecR1_like"/>
    <property type="match status" value="1"/>
</dbReference>
<keyword evidence="2" id="KW-0812">Transmembrane</keyword>
<dbReference type="InterPro" id="IPR008756">
    <property type="entry name" value="Peptidase_M56"/>
</dbReference>
<name>A0A841MIW6_9BACT</name>
<dbReference type="AlphaFoldDB" id="A0A841MIW6"/>
<comment type="caution">
    <text evidence="4">The sequence shown here is derived from an EMBL/GenBank/DDBJ whole genome shotgun (WGS) entry which is preliminary data.</text>
</comment>
<feature type="domain" description="Peptidase M56" evidence="3">
    <location>
        <begin position="10"/>
        <end position="266"/>
    </location>
</feature>
<evidence type="ECO:0000313" key="5">
    <source>
        <dbReference type="Proteomes" id="UP000588604"/>
    </source>
</evidence>
<keyword evidence="5" id="KW-1185">Reference proteome</keyword>
<keyword evidence="2" id="KW-0472">Membrane</keyword>
<feature type="transmembrane region" description="Helical" evidence="2">
    <location>
        <begin position="103"/>
        <end position="120"/>
    </location>
</feature>
<proteinExistence type="predicted"/>
<evidence type="ECO:0000256" key="1">
    <source>
        <dbReference type="SAM" id="MobiDB-lite"/>
    </source>
</evidence>
<dbReference type="PANTHER" id="PTHR34978">
    <property type="entry name" value="POSSIBLE SENSOR-TRANSDUCER PROTEIN BLAR"/>
    <property type="match status" value="1"/>
</dbReference>
<dbReference type="PANTHER" id="PTHR34978:SF3">
    <property type="entry name" value="SLR0241 PROTEIN"/>
    <property type="match status" value="1"/>
</dbReference>
<evidence type="ECO:0000259" key="3">
    <source>
        <dbReference type="Pfam" id="PF05569"/>
    </source>
</evidence>
<gene>
    <name evidence="4" type="ORF">FHS59_000429</name>
</gene>